<dbReference type="Pfam" id="PF06055">
    <property type="entry name" value="ExoD"/>
    <property type="match status" value="1"/>
</dbReference>
<name>A0ABS7ADM5_9PROT</name>
<evidence type="ECO:0000313" key="2">
    <source>
        <dbReference type="EMBL" id="MBW6399274.1"/>
    </source>
</evidence>
<feature type="transmembrane region" description="Helical" evidence="1">
    <location>
        <begin position="130"/>
        <end position="163"/>
    </location>
</feature>
<proteinExistence type="predicted"/>
<feature type="transmembrane region" description="Helical" evidence="1">
    <location>
        <begin position="169"/>
        <end position="194"/>
    </location>
</feature>
<sequence>MLWLPTAMTPRTPTSEVLEALLTNPLEGRATLAWMMDRLGDRSFGVVLLLLAILGLLPGVSPVVAVLLLVPAVQMIRGNHRPVFPRSVADRAFETRKLERLIRRVVPVLRWLERFIQPRWGTPFQATKRVVGGVIIVLAIGLLTPVPLSNVPIALMIGLIAFAYLEEDGVLLCAALAVTFIMLAAAAVVAWETLGAMGLARSML</sequence>
<accession>A0ABS7ADM5</accession>
<dbReference type="PANTHER" id="PTHR41795">
    <property type="entry name" value="EXOPOLYSACCHARIDE SYNTHESIS PROTEIN"/>
    <property type="match status" value="1"/>
</dbReference>
<keyword evidence="1" id="KW-1133">Transmembrane helix</keyword>
<reference evidence="2 3" key="1">
    <citation type="submission" date="2021-07" db="EMBL/GenBank/DDBJ databases">
        <authorList>
            <person name="So Y."/>
        </authorList>
    </citation>
    <scope>NUCLEOTIDE SEQUENCE [LARGE SCALE GENOMIC DNA]</scope>
    <source>
        <strain evidence="2 3">HJA6</strain>
    </source>
</reference>
<protein>
    <submittedName>
        <fullName evidence="2">Exopolysaccharide biosynthesis protein</fullName>
    </submittedName>
</protein>
<keyword evidence="3" id="KW-1185">Reference proteome</keyword>
<feature type="transmembrane region" description="Helical" evidence="1">
    <location>
        <begin position="44"/>
        <end position="70"/>
    </location>
</feature>
<evidence type="ECO:0000313" key="3">
    <source>
        <dbReference type="Proteomes" id="UP001196565"/>
    </source>
</evidence>
<dbReference type="InterPro" id="IPR010331">
    <property type="entry name" value="ExoD"/>
</dbReference>
<comment type="caution">
    <text evidence="2">The sequence shown here is derived from an EMBL/GenBank/DDBJ whole genome shotgun (WGS) entry which is preliminary data.</text>
</comment>
<keyword evidence="1" id="KW-0472">Membrane</keyword>
<dbReference type="PIRSF" id="PIRSF033239">
    <property type="entry name" value="ExoD"/>
    <property type="match status" value="1"/>
</dbReference>
<evidence type="ECO:0000256" key="1">
    <source>
        <dbReference type="SAM" id="Phobius"/>
    </source>
</evidence>
<dbReference type="PANTHER" id="PTHR41795:SF1">
    <property type="entry name" value="EXOPOLYSACCHARIDE SYNTHESIS PROTEIN"/>
    <property type="match status" value="1"/>
</dbReference>
<gene>
    <name evidence="2" type="ORF">KPL78_15540</name>
</gene>
<keyword evidence="1" id="KW-0812">Transmembrane</keyword>
<dbReference type="Proteomes" id="UP001196565">
    <property type="component" value="Unassembled WGS sequence"/>
</dbReference>
<organism evidence="2 3">
    <name type="scientific">Roseomonas alba</name>
    <dbReference type="NCBI Taxonomy" id="2846776"/>
    <lineage>
        <taxon>Bacteria</taxon>
        <taxon>Pseudomonadati</taxon>
        <taxon>Pseudomonadota</taxon>
        <taxon>Alphaproteobacteria</taxon>
        <taxon>Acetobacterales</taxon>
        <taxon>Roseomonadaceae</taxon>
        <taxon>Roseomonas</taxon>
    </lineage>
</organism>
<dbReference type="EMBL" id="JAHYBZ010000005">
    <property type="protein sequence ID" value="MBW6399274.1"/>
    <property type="molecule type" value="Genomic_DNA"/>
</dbReference>